<evidence type="ECO:0000256" key="1">
    <source>
        <dbReference type="SAM" id="Phobius"/>
    </source>
</evidence>
<dbReference type="Proteomes" id="UP001597492">
    <property type="component" value="Unassembled WGS sequence"/>
</dbReference>
<evidence type="ECO:0000313" key="3">
    <source>
        <dbReference type="Proteomes" id="UP001597492"/>
    </source>
</evidence>
<reference evidence="3" key="1">
    <citation type="journal article" date="2019" name="Int. J. Syst. Evol. Microbiol.">
        <title>The Global Catalogue of Microorganisms (GCM) 10K type strain sequencing project: providing services to taxonomists for standard genome sequencing and annotation.</title>
        <authorList>
            <consortium name="The Broad Institute Genomics Platform"/>
            <consortium name="The Broad Institute Genome Sequencing Center for Infectious Disease"/>
            <person name="Wu L."/>
            <person name="Ma J."/>
        </authorList>
    </citation>
    <scope>NUCLEOTIDE SEQUENCE [LARGE SCALE GENOMIC DNA]</scope>
    <source>
        <strain evidence="3">TISTR 1514</strain>
    </source>
</reference>
<sequence>MFRVLFFAGLGITAAGIGLAIVGATSPTPLLIIGMLLATGMLVLIQISRSTRGMATANDQLIRNSIDHGRQALARVDEVQQTGTEINGRPLCVLTLTVQPRRGPAYRVRARRLIPMMQAHVFAPGAELPAVMLTEGGPETAIVLNQPFADEILAAVADVTVPPEEDAGDVRTPPDGIVRNDGTRRKPLLGLRRKGRAARFALYAVAFVVAATLSLVPYHRTVDFTAHALQQGELRLQGWDPYYLEVTIPELTEQLGHDRVTSIYVRDSGVFVDALVSPETTHTDMWWVHGASVERQGAASPQPSSTREAFSLAEVRWEALSGLVNRAIAEAGVSDVDSIGIYIQREIDNDVHSDDFGSPVGDIVVRITVDSPYENVNFTAAPDGSGFERAS</sequence>
<dbReference type="RefSeq" id="WP_019619133.1">
    <property type="nucleotide sequence ID" value="NZ_JBHUNE010000007.1"/>
</dbReference>
<dbReference type="EMBL" id="JBHUNE010000007">
    <property type="protein sequence ID" value="MFD2758736.1"/>
    <property type="molecule type" value="Genomic_DNA"/>
</dbReference>
<organism evidence="2 3">
    <name type="scientific">Gulosibacter faecalis</name>
    <dbReference type="NCBI Taxonomy" id="272240"/>
    <lineage>
        <taxon>Bacteria</taxon>
        <taxon>Bacillati</taxon>
        <taxon>Actinomycetota</taxon>
        <taxon>Actinomycetes</taxon>
        <taxon>Micrococcales</taxon>
        <taxon>Microbacteriaceae</taxon>
        <taxon>Gulosibacter</taxon>
    </lineage>
</organism>
<protein>
    <submittedName>
        <fullName evidence="2">Uncharacterized protein</fullName>
    </submittedName>
</protein>
<keyword evidence="1" id="KW-1133">Transmembrane helix</keyword>
<keyword evidence="3" id="KW-1185">Reference proteome</keyword>
<keyword evidence="1" id="KW-0812">Transmembrane</keyword>
<feature type="transmembrane region" description="Helical" evidence="1">
    <location>
        <begin position="200"/>
        <end position="218"/>
    </location>
</feature>
<evidence type="ECO:0000313" key="2">
    <source>
        <dbReference type="EMBL" id="MFD2758736.1"/>
    </source>
</evidence>
<gene>
    <name evidence="2" type="ORF">ACFSW7_10155</name>
</gene>
<comment type="caution">
    <text evidence="2">The sequence shown here is derived from an EMBL/GenBank/DDBJ whole genome shotgun (WGS) entry which is preliminary data.</text>
</comment>
<feature type="transmembrane region" description="Helical" evidence="1">
    <location>
        <begin position="30"/>
        <end position="47"/>
    </location>
</feature>
<name>A0ABW5UZZ0_9MICO</name>
<keyword evidence="1" id="KW-0472">Membrane</keyword>
<accession>A0ABW5UZZ0</accession>
<proteinExistence type="predicted"/>